<sequence>MITGCSGDYKDINECKSLGTLELICNLQNPEDFAKIPEEDSIVVSQFAGLPELNEGRVLIGKLSKLDLKTNEIEDFDIEFLEKNSLGIGDENCEPYKEFYPHGIDIYEGIKLTGENLSPFLEEASLLAVVNHQKVSSIEFFLIFPDYVTFSDKTNPTLIWVGCTKAPKETTYFNDVVVYDNEGSFFATHQYDKDLGFYHLFFLNIFRFDTGHVYEWSSKDGYSIVPNSAGTWPNGIEMINDDLYVNYRTNGMISKFSNGIRNDVVLRTFLNGGPDNVIAVGDELWIGGQNTDLGQLACIEEAVLQCPTPFFVIYADKDLNIIEEYNFEDVAFGGASVAYPFEDRVFIGAYKSDRIGIFKR</sequence>
<dbReference type="PANTHER" id="PTHR11799:SF12">
    <property type="entry name" value="PARAOXONASE-RELATED"/>
    <property type="match status" value="1"/>
</dbReference>
<reference evidence="1" key="1">
    <citation type="submission" date="2022-05" db="EMBL/GenBank/DDBJ databases">
        <title>Single-amplified genomics reveal most streamlined microbe among free-living bacteria.</title>
        <authorList>
            <person name="Roda-Garcia J."/>
            <person name="Haro-Moreno J.M."/>
            <person name="Rodriguez-Valera F."/>
            <person name="Almagro-Moreno S."/>
            <person name="Lopez-Perez M."/>
        </authorList>
    </citation>
    <scope>NUCLEOTIDE SEQUENCE</scope>
    <source>
        <strain evidence="1">TMED112-D2-2</strain>
    </source>
</reference>
<evidence type="ECO:0000313" key="2">
    <source>
        <dbReference type="Proteomes" id="UP001056381"/>
    </source>
</evidence>
<dbReference type="Proteomes" id="UP001056381">
    <property type="component" value="Chromosome"/>
</dbReference>
<dbReference type="Gene3D" id="2.120.10.30">
    <property type="entry name" value="TolB, C-terminal domain"/>
    <property type="match status" value="1"/>
</dbReference>
<keyword evidence="2" id="KW-1185">Reference proteome</keyword>
<accession>A0A9Q8TZM2</accession>
<dbReference type="InterPro" id="IPR051288">
    <property type="entry name" value="Serum_paraoxonase/arylesterase"/>
</dbReference>
<evidence type="ECO:0000313" key="1">
    <source>
        <dbReference type="EMBL" id="URQ63449.1"/>
    </source>
</evidence>
<protein>
    <submittedName>
        <fullName evidence="1">Uncharacterized protein</fullName>
    </submittedName>
</protein>
<dbReference type="SUPFAM" id="SSF63829">
    <property type="entry name" value="Calcium-dependent phosphotriesterase"/>
    <property type="match status" value="1"/>
</dbReference>
<dbReference type="PANTHER" id="PTHR11799">
    <property type="entry name" value="PARAOXONASE"/>
    <property type="match status" value="1"/>
</dbReference>
<dbReference type="InterPro" id="IPR011042">
    <property type="entry name" value="6-blade_b-propeller_TolB-like"/>
</dbReference>
<dbReference type="AlphaFoldDB" id="A0A9Q8TZM2"/>
<proteinExistence type="predicted"/>
<organism evidence="1 2">
    <name type="scientific">SAR86 cluster bacterium</name>
    <dbReference type="NCBI Taxonomy" id="2030880"/>
    <lineage>
        <taxon>Bacteria</taxon>
        <taxon>Pseudomonadati</taxon>
        <taxon>Pseudomonadota</taxon>
        <taxon>Gammaproteobacteria</taxon>
        <taxon>SAR86 cluster</taxon>
    </lineage>
</organism>
<name>A0A9Q8TZM2_9GAMM</name>
<dbReference type="EMBL" id="CP097966">
    <property type="protein sequence ID" value="URQ63449.1"/>
    <property type="molecule type" value="Genomic_DNA"/>
</dbReference>
<gene>
    <name evidence="1" type="ORF">M9B40_01435</name>
</gene>